<gene>
    <name evidence="3" type="ORF">A0H81_12204</name>
</gene>
<evidence type="ECO:0000313" key="3">
    <source>
        <dbReference type="EMBL" id="OBZ67784.1"/>
    </source>
</evidence>
<keyword evidence="4" id="KW-1185">Reference proteome</keyword>
<dbReference type="OrthoDB" id="3006363at2759"/>
<sequence length="371" mass="39881">MVHRRRWTLRDMHNLTSIAGTPLTKFPSFNTKDQDSHGSDSDSDSGSDDDDDDDDHNRSDSGAAAPPIAQLSENPRMLLLSDNTDNNKTDNGNNGNNSSSDNSSDSGSGGGNDGNSTGNSSSGGTLTTPSLPNCMFVNENDGRLKYSGYWSLQSSNPTGLSGTTHSTTVSGSSVVVEFNGTSVIVVGIEPIELSLPVAQRFVPNQQFFQSRQLQAGAHNLTINVTTTGNPVHPRLSLLFCVTDVTSQTTESTTSPQPMAYTVSKKTIIVSAVLGGVIVLMLLAFLGCFLIRRRRRRLRNTHIVDSPIMSWLQRQTIFTTSDSILRNNPSTSSTADTRERRERLSPLEPSAASPNSHRPESPSRDALPDAGG</sequence>
<feature type="transmembrane region" description="Helical" evidence="2">
    <location>
        <begin position="267"/>
        <end position="290"/>
    </location>
</feature>
<reference evidence="3 4" key="1">
    <citation type="submission" date="2016-03" db="EMBL/GenBank/DDBJ databases">
        <title>Whole genome sequencing of Grifola frondosa 9006-11.</title>
        <authorList>
            <person name="Min B."/>
            <person name="Park H."/>
            <person name="Kim J.-G."/>
            <person name="Cho H."/>
            <person name="Oh Y.-L."/>
            <person name="Kong W.-S."/>
            <person name="Choi I.-G."/>
        </authorList>
    </citation>
    <scope>NUCLEOTIDE SEQUENCE [LARGE SCALE GENOMIC DNA]</scope>
    <source>
        <strain evidence="3 4">9006-11</strain>
    </source>
</reference>
<proteinExistence type="predicted"/>
<evidence type="ECO:0000313" key="4">
    <source>
        <dbReference type="Proteomes" id="UP000092993"/>
    </source>
</evidence>
<dbReference type="EMBL" id="LUGG01000023">
    <property type="protein sequence ID" value="OBZ67784.1"/>
    <property type="molecule type" value="Genomic_DNA"/>
</dbReference>
<feature type="compositionally biased region" description="Basic and acidic residues" evidence="1">
    <location>
        <begin position="356"/>
        <end position="371"/>
    </location>
</feature>
<feature type="compositionally biased region" description="Acidic residues" evidence="1">
    <location>
        <begin position="41"/>
        <end position="54"/>
    </location>
</feature>
<feature type="compositionally biased region" description="Polar residues" evidence="1">
    <location>
        <begin position="322"/>
        <end position="334"/>
    </location>
</feature>
<accession>A0A1C7LY88</accession>
<dbReference type="OMA" id="TESIMRD"/>
<keyword evidence="2" id="KW-0472">Membrane</keyword>
<organism evidence="3 4">
    <name type="scientific">Grifola frondosa</name>
    <name type="common">Maitake</name>
    <name type="synonym">Polyporus frondosus</name>
    <dbReference type="NCBI Taxonomy" id="5627"/>
    <lineage>
        <taxon>Eukaryota</taxon>
        <taxon>Fungi</taxon>
        <taxon>Dikarya</taxon>
        <taxon>Basidiomycota</taxon>
        <taxon>Agaricomycotina</taxon>
        <taxon>Agaricomycetes</taxon>
        <taxon>Polyporales</taxon>
        <taxon>Grifolaceae</taxon>
        <taxon>Grifola</taxon>
    </lineage>
</organism>
<feature type="compositionally biased region" description="Low complexity" evidence="1">
    <location>
        <begin position="114"/>
        <end position="125"/>
    </location>
</feature>
<dbReference type="Proteomes" id="UP000092993">
    <property type="component" value="Unassembled WGS sequence"/>
</dbReference>
<feature type="region of interest" description="Disordered" evidence="1">
    <location>
        <begin position="19"/>
        <end position="134"/>
    </location>
</feature>
<dbReference type="AlphaFoldDB" id="A0A1C7LY88"/>
<keyword evidence="2" id="KW-0812">Transmembrane</keyword>
<protein>
    <submittedName>
        <fullName evidence="3">Uncharacterized protein</fullName>
    </submittedName>
</protein>
<keyword evidence="2" id="KW-1133">Transmembrane helix</keyword>
<feature type="compositionally biased region" description="Basic and acidic residues" evidence="1">
    <location>
        <begin position="335"/>
        <end position="344"/>
    </location>
</feature>
<evidence type="ECO:0000256" key="2">
    <source>
        <dbReference type="SAM" id="Phobius"/>
    </source>
</evidence>
<name>A0A1C7LY88_GRIFR</name>
<evidence type="ECO:0000256" key="1">
    <source>
        <dbReference type="SAM" id="MobiDB-lite"/>
    </source>
</evidence>
<comment type="caution">
    <text evidence="3">The sequence shown here is derived from an EMBL/GenBank/DDBJ whole genome shotgun (WGS) entry which is preliminary data.</text>
</comment>
<feature type="compositionally biased region" description="Low complexity" evidence="1">
    <location>
        <begin position="81"/>
        <end position="106"/>
    </location>
</feature>
<feature type="region of interest" description="Disordered" evidence="1">
    <location>
        <begin position="322"/>
        <end position="371"/>
    </location>
</feature>